<dbReference type="InterPro" id="IPR007120">
    <property type="entry name" value="DNA-dir_RNAP_su2_dom"/>
</dbReference>
<feature type="domain" description="RNA polymerase Rpb2" evidence="11">
    <location>
        <begin position="490"/>
        <end position="529"/>
    </location>
</feature>
<evidence type="ECO:0000259" key="10">
    <source>
        <dbReference type="Pfam" id="PF04560"/>
    </source>
</evidence>
<dbReference type="NCBIfam" id="TIGR02013">
    <property type="entry name" value="rpoB"/>
    <property type="match status" value="1"/>
</dbReference>
<dbReference type="NCBIfam" id="NF001616">
    <property type="entry name" value="PRK00405.1"/>
    <property type="match status" value="1"/>
</dbReference>
<evidence type="ECO:0000256" key="1">
    <source>
        <dbReference type="ARBA" id="ARBA00022478"/>
    </source>
</evidence>
<comment type="similarity">
    <text evidence="6 7">Belongs to the RNA polymerase beta chain family.</text>
</comment>
<dbReference type="PROSITE" id="PS01166">
    <property type="entry name" value="RNA_POL_BETA"/>
    <property type="match status" value="1"/>
</dbReference>
<evidence type="ECO:0000313" key="15">
    <source>
        <dbReference type="EMBL" id="MFA9951069.1"/>
    </source>
</evidence>
<feature type="domain" description="RNA polymerase beta subunit protrusion" evidence="12">
    <location>
        <begin position="27"/>
        <end position="574"/>
    </location>
</feature>
<dbReference type="InterPro" id="IPR007641">
    <property type="entry name" value="RNA_pol_Rpb2_7"/>
</dbReference>
<dbReference type="Proteomes" id="UP001574673">
    <property type="component" value="Unassembled WGS sequence"/>
</dbReference>
<feature type="domain" description="DNA-directed RNA polymerase subunit 2 hybrid-binding" evidence="9">
    <location>
        <begin position="795"/>
        <end position="1349"/>
    </location>
</feature>
<dbReference type="InterPro" id="IPR007645">
    <property type="entry name" value="RNA_pol_Rpb2_3"/>
</dbReference>
<dbReference type="InterPro" id="IPR019462">
    <property type="entry name" value="DNA-dir_RNA_pol_bsu_external_1"/>
</dbReference>
<dbReference type="InterPro" id="IPR015712">
    <property type="entry name" value="DNA-dir_RNA_pol_su2"/>
</dbReference>
<dbReference type="Gene3D" id="3.90.1800.10">
    <property type="entry name" value="RNA polymerase alpha subunit dimerisation domain"/>
    <property type="match status" value="1"/>
</dbReference>
<dbReference type="InterPro" id="IPR007121">
    <property type="entry name" value="RNA_pol_bsu_CS"/>
</dbReference>
<evidence type="ECO:0000259" key="14">
    <source>
        <dbReference type="Pfam" id="PF10385"/>
    </source>
</evidence>
<dbReference type="Pfam" id="PF04563">
    <property type="entry name" value="RNA_pol_Rpb2_1"/>
    <property type="match status" value="1"/>
</dbReference>
<dbReference type="Gene3D" id="2.40.50.100">
    <property type="match status" value="1"/>
</dbReference>
<dbReference type="Pfam" id="PF04561">
    <property type="entry name" value="RNA_pol_Rpb2_2"/>
    <property type="match status" value="2"/>
</dbReference>
<comment type="function">
    <text evidence="6 8">DNA-dependent RNA polymerase catalyzes the transcription of DNA into RNA using the four ribonucleoside triphosphates as substrates.</text>
</comment>
<dbReference type="SUPFAM" id="SSF64484">
    <property type="entry name" value="beta and beta-prime subunits of DNA dependent RNA-polymerase"/>
    <property type="match status" value="1"/>
</dbReference>
<dbReference type="InterPro" id="IPR014724">
    <property type="entry name" value="RNA_pol_RPB2_OB-fold"/>
</dbReference>
<feature type="domain" description="RNA polymerase Rpb2" evidence="13">
    <location>
        <begin position="588"/>
        <end position="655"/>
    </location>
</feature>
<name>A0ABV4UI24_9RHOO</name>
<accession>A0ABV4UI24</accession>
<dbReference type="EC" id="2.7.7.6" evidence="6 8"/>
<comment type="subunit">
    <text evidence="6 8">The RNAP catalytic core consists of 2 alpha, 1 beta, 1 beta' and 1 omega subunit. When a sigma factor is associated with the core the holoenzyme is formed, which can initiate transcription.</text>
</comment>
<dbReference type="InterPro" id="IPR037033">
    <property type="entry name" value="DNA-dir_RNAP_su2_hyb_sf"/>
</dbReference>
<reference evidence="16" key="1">
    <citation type="submission" date="2024-06" db="EMBL/GenBank/DDBJ databases">
        <title>Radixoralia hellwigii gen. nov., sp nov., isolated from a root canal in the human oral cavity.</title>
        <authorList>
            <person name="Bartsch S."/>
            <person name="Wittmer A."/>
            <person name="Schulz A.-K."/>
            <person name="Neumann-Schaal M."/>
            <person name="Wolf J."/>
            <person name="Gronow S."/>
            <person name="Tennert C."/>
            <person name="Haecker G."/>
            <person name="Cieplik F."/>
            <person name="Al-Ahmad A."/>
        </authorList>
    </citation>
    <scope>NUCLEOTIDE SEQUENCE [LARGE SCALE GENOMIC DNA]</scope>
    <source>
        <strain evidence="16">Wk13</strain>
    </source>
</reference>
<dbReference type="PANTHER" id="PTHR20856">
    <property type="entry name" value="DNA-DIRECTED RNA POLYMERASE I SUBUNIT 2"/>
    <property type="match status" value="1"/>
</dbReference>
<sequence>MTYSYTEKKRIRKSFAKRANVLDVPFLLATQLESFTDFLQAAVPSERRKNQGLQAAFTSIFPIVSHSGNARLEFVSYTLAEPAFDVKECQQRGLTFASALRARVRLVIMDREAPDTIKEVKEQEVYMGEIPLMTTTGSFVINGTERVIVSQLHRSPGAFFEHDRGKTHSSGKLLFSARVIPYRGSWLDFEFDPKDILFFRVDRRRKMPVTVLLKAIGLTPEQILREFFEFDTFYLSQKGIEFSLVPERLRGEVARFDFNDKSGKTIVAKDKRITAKHIRELDAANIHQIAVPEDFIIGRVVAQNVIDRETGEILANANDEITETLLATLIDAGVDQLQTLYINDLDRGAFISQTLRSDEISSKQAARVAIYRMMRPGEPPTEDAVENLFNGLFYSDERYDLSSVGRMKFNRRVGRQDVIEYKVMVKSVPAKHDAVVQAIVDVAGGSTEAVEQWLGELVYGMRAVAENLTLEEATSLLTQLKSLGVVGGVSEQLTLSPRDIVEVIKILVELRNGRGEIDDIDHLGNRRVRSVGELAENQFRAGLVRVERAVKERLSQAESDNLMPHDLINAKPISAAVREFFGSSQLSQFMDQTNPLSEITHKRRISALGPGGLTRERAGFEVRDVHPTHYGRVCPIETPEGPNIGLINSLALYARTNAYGFLETAYRKVIDGKVTDQIEYLSAIEEGNFIVAQANAALDAEGRLVDELVTCREKDETILAEPSRVDYMDVAPEQIVSVAASLIPFLEHDDANRALMGANMQRQAVPCLRPEKPVVGTGIERTVAVDSGTAVQALRGGQVDYVDASRIVVRVNDEETVPGEVGVDIYNLVKYTRSNQNTNINQRPLVRVGDVITQGDVVADGASTDKGELALGQNMLIAFMPWNGYNFEDSILISERVVAEDRFTSIHIEELTVVSRDTKLGPEEITRDIASLGEAQLSRLDDSGIVYIGAEVNAGDVLVGKVTPKGETQLTPEEKLLRAIFGEKASDVKDTSLRVPSGISGTVIDVQVFTREGIERDKRAQSIIDDHLRGYKLDLADQLRIVERDAFARVERLLIGKAANGGPKRLAKGTLITKEYLDGIEMHHWFDIRMVDEEVAQQLESLRDGLEQTRKDFDIAFEEKRKKLTQGDELPPGVQKMVKVYVAVKRRLQAGDKMAGRHGNKGVVSHIVPVEDMPYMADGRPVDVVLNPLGVPSRMNIGQVLEVHLGLAAKGLGFRIGEMLRRQASAKELREFLDKVYNTNGKPEDLTQLSDDEIVEMAGNLEAGVPFATPVFDGAHEKEIKEMLRLAGMPESGQMTLFDGRTGEQFDRPVTVGYMHVLKLHHLVDDKMHARSTGPYSLVTQQPLGGKAQFGGQRFGEMEVWALEAYGASYVLQEMLTVKSDDVNGRTKVYENIVKGDHKIDAGMPESFNVLVKEIRSLAIDIDLDRY</sequence>
<evidence type="ECO:0000259" key="11">
    <source>
        <dbReference type="Pfam" id="PF04561"/>
    </source>
</evidence>
<evidence type="ECO:0000256" key="8">
    <source>
        <dbReference type="RuleBase" id="RU363031"/>
    </source>
</evidence>
<dbReference type="HAMAP" id="MF_01321">
    <property type="entry name" value="RNApol_bact_RpoB"/>
    <property type="match status" value="1"/>
</dbReference>
<feature type="domain" description="DNA-directed RNA polymerase beta subunit external 1" evidence="14">
    <location>
        <begin position="666"/>
        <end position="731"/>
    </location>
</feature>
<proteinExistence type="inferred from homology"/>
<evidence type="ECO:0000259" key="13">
    <source>
        <dbReference type="Pfam" id="PF04565"/>
    </source>
</evidence>
<evidence type="ECO:0000256" key="7">
    <source>
        <dbReference type="RuleBase" id="RU000434"/>
    </source>
</evidence>
<dbReference type="CDD" id="cd00653">
    <property type="entry name" value="RNA_pol_B_RPB2"/>
    <property type="match status" value="1"/>
</dbReference>
<evidence type="ECO:0000259" key="9">
    <source>
        <dbReference type="Pfam" id="PF00562"/>
    </source>
</evidence>
<evidence type="ECO:0000313" key="16">
    <source>
        <dbReference type="Proteomes" id="UP001574673"/>
    </source>
</evidence>
<dbReference type="GO" id="GO:0003899">
    <property type="term" value="F:DNA-directed RNA polymerase activity"/>
    <property type="evidence" value="ECO:0007669"/>
    <property type="project" value="UniProtKB-EC"/>
</dbReference>
<dbReference type="InterPro" id="IPR010243">
    <property type="entry name" value="RNA_pol_bsu_bac"/>
</dbReference>
<dbReference type="GO" id="GO:0000428">
    <property type="term" value="C:DNA-directed RNA polymerase complex"/>
    <property type="evidence" value="ECO:0007669"/>
    <property type="project" value="UniProtKB-KW"/>
</dbReference>
<feature type="domain" description="RNA polymerase Rpb2" evidence="11">
    <location>
        <begin position="175"/>
        <end position="225"/>
    </location>
</feature>
<dbReference type="Gene3D" id="2.40.270.10">
    <property type="entry name" value="DNA-directed RNA polymerase, subunit 2, domain 6"/>
    <property type="match status" value="1"/>
</dbReference>
<comment type="catalytic activity">
    <reaction evidence="5 6 8">
        <text>RNA(n) + a ribonucleoside 5'-triphosphate = RNA(n+1) + diphosphate</text>
        <dbReference type="Rhea" id="RHEA:21248"/>
        <dbReference type="Rhea" id="RHEA-COMP:14527"/>
        <dbReference type="Rhea" id="RHEA-COMP:17342"/>
        <dbReference type="ChEBI" id="CHEBI:33019"/>
        <dbReference type="ChEBI" id="CHEBI:61557"/>
        <dbReference type="ChEBI" id="CHEBI:140395"/>
        <dbReference type="EC" id="2.7.7.6"/>
    </reaction>
</comment>
<dbReference type="Pfam" id="PF04565">
    <property type="entry name" value="RNA_pol_Rpb2_3"/>
    <property type="match status" value="1"/>
</dbReference>
<evidence type="ECO:0000259" key="12">
    <source>
        <dbReference type="Pfam" id="PF04563"/>
    </source>
</evidence>
<keyword evidence="4 6" id="KW-0804">Transcription</keyword>
<dbReference type="Gene3D" id="3.90.1110.10">
    <property type="entry name" value="RNA polymerase Rpb2, domain 2"/>
    <property type="match status" value="1"/>
</dbReference>
<dbReference type="Pfam" id="PF10385">
    <property type="entry name" value="RNA_pol_Rpb2_45"/>
    <property type="match status" value="1"/>
</dbReference>
<gene>
    <name evidence="6 15" type="primary">rpoB</name>
    <name evidence="15" type="ORF">ABCS64_12150</name>
</gene>
<dbReference type="InterPro" id="IPR007642">
    <property type="entry name" value="RNA_pol_Rpb2_2"/>
</dbReference>
<organism evidence="15 16">
    <name type="scientific">Dentiradicibacter hellwigii</name>
    <dbReference type="NCBI Taxonomy" id="3149053"/>
    <lineage>
        <taxon>Bacteria</taxon>
        <taxon>Pseudomonadati</taxon>
        <taxon>Pseudomonadota</taxon>
        <taxon>Betaproteobacteria</taxon>
        <taxon>Rhodocyclales</taxon>
        <taxon>Rhodocyclaceae</taxon>
        <taxon>Dentiradicibacter</taxon>
    </lineage>
</organism>
<dbReference type="Gene3D" id="3.90.1100.10">
    <property type="match status" value="2"/>
</dbReference>
<keyword evidence="2 6" id="KW-0808">Transferase</keyword>
<protein>
    <recommendedName>
        <fullName evidence="6 8">DNA-directed RNA polymerase subunit beta</fullName>
        <shortName evidence="6">RNAP subunit beta</shortName>
        <ecNumber evidence="6 8">2.7.7.6</ecNumber>
    </recommendedName>
    <alternativeName>
        <fullName evidence="6">RNA polymerase subunit beta</fullName>
    </alternativeName>
    <alternativeName>
        <fullName evidence="6">Transcriptase subunit beta</fullName>
    </alternativeName>
</protein>
<evidence type="ECO:0000256" key="4">
    <source>
        <dbReference type="ARBA" id="ARBA00023163"/>
    </source>
</evidence>
<comment type="caution">
    <text evidence="15">The sequence shown here is derived from an EMBL/GenBank/DDBJ whole genome shotgun (WGS) entry which is preliminary data.</text>
</comment>
<dbReference type="InterPro" id="IPR007644">
    <property type="entry name" value="RNA_pol_bsu_protrusion"/>
</dbReference>
<dbReference type="Pfam" id="PF04560">
    <property type="entry name" value="RNA_pol_Rpb2_7"/>
    <property type="match status" value="1"/>
</dbReference>
<evidence type="ECO:0000256" key="2">
    <source>
        <dbReference type="ARBA" id="ARBA00022679"/>
    </source>
</evidence>
<dbReference type="InterPro" id="IPR042107">
    <property type="entry name" value="DNA-dir_RNA_pol_bsu_ext_1_sf"/>
</dbReference>
<feature type="domain" description="RNA polymerase Rpb2" evidence="10">
    <location>
        <begin position="1351"/>
        <end position="1424"/>
    </location>
</feature>
<dbReference type="RefSeq" id="WP_418892152.1">
    <property type="nucleotide sequence ID" value="NZ_JBEUWX010000003.1"/>
</dbReference>
<evidence type="ECO:0000256" key="5">
    <source>
        <dbReference type="ARBA" id="ARBA00048552"/>
    </source>
</evidence>
<dbReference type="Pfam" id="PF00562">
    <property type="entry name" value="RNA_pol_Rpb2_6"/>
    <property type="match status" value="1"/>
</dbReference>
<keyword evidence="16" id="KW-1185">Reference proteome</keyword>
<dbReference type="Gene3D" id="2.40.50.150">
    <property type="match status" value="1"/>
</dbReference>
<dbReference type="InterPro" id="IPR037034">
    <property type="entry name" value="RNA_pol_Rpb2_2_sf"/>
</dbReference>
<evidence type="ECO:0000256" key="6">
    <source>
        <dbReference type="HAMAP-Rule" id="MF_01321"/>
    </source>
</evidence>
<dbReference type="EMBL" id="JBEUWX010000003">
    <property type="protein sequence ID" value="MFA9951069.1"/>
    <property type="molecule type" value="Genomic_DNA"/>
</dbReference>
<dbReference type="Gene3D" id="2.30.150.10">
    <property type="entry name" value="DNA-directed RNA polymerase, beta subunit, external 1 domain"/>
    <property type="match status" value="1"/>
</dbReference>
<evidence type="ECO:0000256" key="3">
    <source>
        <dbReference type="ARBA" id="ARBA00022695"/>
    </source>
</evidence>
<keyword evidence="1 6" id="KW-0240">DNA-directed RNA polymerase</keyword>
<keyword evidence="3 6" id="KW-0548">Nucleotidyltransferase</keyword>